<evidence type="ECO:0000313" key="11">
    <source>
        <dbReference type="WBParaSite" id="nRc.2.0.1.t35633-RA"/>
    </source>
</evidence>
<feature type="domain" description="Cadherin" evidence="9">
    <location>
        <begin position="869"/>
        <end position="922"/>
    </location>
</feature>
<sequence>MYVMIRKILIIFTAISVLTKASIKFSISKGNDVELKLYNLTQTLDFLESPVGTEVGRFDFAAKILTRTSYFRLDRSSGRLVTNRILDDFADEQLLILVEGKKPNFTVVDISVINNVKHEFAGTLVALRKLEIYENVPIGTKFTLNIADIYRKTSKFELFGDFSSHFLLDKELFLITNTLLDRETHSNYDLVIKSQKNDTINVKIQILDINDNYPRFVDQIFEKTIHFNGHLPKFTAIDSDIEENALISYSILKNSTDHIDIDSCTGQIFFKSVTNACLNCVCVFENCTKIINFRIFASDHGNPKLTSSVDCTIRFIDYPIISQKLPKIAFGIATPKRLMNSAYYQDKFYATFEENLPIGSFVIAVANFSTNFQHRITNGNSLEWFQIGEKNGIITTKKVIDYEIEEEIQLRVQLFDKSRALSSCTVYIKILNVDDNAPMFEKLVYNFTVMENLPPGSKIYSFKAFDVDSKPIIYSFSPKMDNISEDGYFFIDSLAGDLYTVKSFDFADVSVFSFDIFATSQKLFTYCHAKVFLTDTNNHRPKFSPREYFVNVKPTTKKIVRLEAYDLDTGDNGEIEYFILDDPSTNFRIDPYSGILYSTKKLQNFTKLIIGARDWGNLQALNNATVNIFVLDNPENQSPKFTRTNFIFNVKQTDLTLPNYVVGSVSATDAVKKSKIEYKIVDDHESFMIGRYSGEVRVKSPLNCILCGDINFSVAAIGEKGVGSANILINIRREPKSAVIFEKHRDEIEIDADFIMGIPFYYPKVKDQLTTFSIDKDDKKIGIDSNNGGLFFIGLTSSSNVTIFATSNNYTDSMILVIREIPKAVNKIHVDSDIYFDVPESIAVNTVLGKLYHRGAIFESECSQDSDSFGISADGTIFVKNQLDFEKNAHFILPFTVVFDRWKHFSTVHFSILNVNDNEPVCDDRTSVFHIFEEIPTNSYVGTFRATDLDSVVTYHIPKQMQSYFAIDSTIGRIITKSKFDYEILNQTIFETFVIIRDENFTVNCPLKIRILNSNDNRPTFVRNHYFLEIYENIALNSSILILQADDEDQDQLKFELDSKKFVIGRFSGEIFTNAQFDRELMDEYEIIAKVSDGRYVSDATISIRILDVNDNFPEFDTSATSSLNISKFASVGTHLHSFHATDRDIGLNSFIKYSILSGNDIDTFFLNPFDGNLILVKKLKFENYSLIIRAEDHGYPRLFKDVNFNINVLDQNSSRPKINFNSTLFMINLSFVPGVQVAQISGVGSFYKILYQAPSFNTFSILDEKMGRIYLNENLKFDFYNILLEVEHKGSKTTQVISFFVTRNQTKFDKSFFSTRNIAVLNSRTVQGGQRIESFNKTNLHIIGDDESGKLFEISTHGDLYIKRPSLIYKPIYRLTISNNRDSTFSFTVLLTNSKFSDIRFEKKTYEFTFDMANATEIGQVKVSQNTGSRNLYFSKFEYFLTDIRSTNDNLPMNYFSVDNDGKIRTTSNFWNDLEDIDQAMLKILAIDVLATEPQTAECLVSCFSEKT</sequence>
<accession>A0A915KA35</accession>
<evidence type="ECO:0000256" key="7">
    <source>
        <dbReference type="PROSITE-ProRule" id="PRU00043"/>
    </source>
</evidence>
<keyword evidence="5" id="KW-1133">Transmembrane helix</keyword>
<dbReference type="SMART" id="SM00112">
    <property type="entry name" value="CA"/>
    <property type="match status" value="10"/>
</dbReference>
<evidence type="ECO:0000256" key="6">
    <source>
        <dbReference type="ARBA" id="ARBA00023136"/>
    </source>
</evidence>
<dbReference type="Pfam" id="PF00028">
    <property type="entry name" value="Cadherin"/>
    <property type="match status" value="3"/>
</dbReference>
<dbReference type="PANTHER" id="PTHR24026:SF133">
    <property type="entry name" value="CADHERIN-RELATED FAMILY MEMBER 2"/>
    <property type="match status" value="1"/>
</dbReference>
<feature type="signal peptide" evidence="8">
    <location>
        <begin position="1"/>
        <end position="21"/>
    </location>
</feature>
<dbReference type="Gene3D" id="2.60.40.60">
    <property type="entry name" value="Cadherins"/>
    <property type="match status" value="10"/>
</dbReference>
<feature type="domain" description="Cadherin" evidence="9">
    <location>
        <begin position="559"/>
        <end position="641"/>
    </location>
</feature>
<dbReference type="InterPro" id="IPR002126">
    <property type="entry name" value="Cadherin-like_dom"/>
</dbReference>
<dbReference type="PROSITE" id="PS00232">
    <property type="entry name" value="CADHERIN_1"/>
    <property type="match status" value="2"/>
</dbReference>
<dbReference type="CDD" id="cd11304">
    <property type="entry name" value="Cadherin_repeat"/>
    <property type="match status" value="10"/>
</dbReference>
<keyword evidence="4 7" id="KW-0106">Calcium</keyword>
<evidence type="ECO:0000256" key="3">
    <source>
        <dbReference type="ARBA" id="ARBA00022737"/>
    </source>
</evidence>
<protein>
    <submittedName>
        <fullName evidence="11">Cadherin domain-containing protein</fullName>
    </submittedName>
</protein>
<dbReference type="InterPro" id="IPR020894">
    <property type="entry name" value="Cadherin_CS"/>
</dbReference>
<feature type="chain" id="PRO_5037985148" evidence="8">
    <location>
        <begin position="22"/>
        <end position="1509"/>
    </location>
</feature>
<dbReference type="Proteomes" id="UP000887565">
    <property type="component" value="Unplaced"/>
</dbReference>
<dbReference type="PANTHER" id="PTHR24026">
    <property type="entry name" value="FAT ATYPICAL CADHERIN-RELATED"/>
    <property type="match status" value="1"/>
</dbReference>
<dbReference type="PROSITE" id="PS50268">
    <property type="entry name" value="CADHERIN_2"/>
    <property type="match status" value="8"/>
</dbReference>
<keyword evidence="8" id="KW-0732">Signal</keyword>
<feature type="domain" description="Cadherin" evidence="9">
    <location>
        <begin position="441"/>
        <end position="543"/>
    </location>
</feature>
<dbReference type="GO" id="GO:0007156">
    <property type="term" value="P:homophilic cell adhesion via plasma membrane adhesion molecules"/>
    <property type="evidence" value="ECO:0007669"/>
    <property type="project" value="InterPro"/>
</dbReference>
<feature type="domain" description="Cadherin" evidence="9">
    <location>
        <begin position="124"/>
        <end position="216"/>
    </location>
</feature>
<keyword evidence="10" id="KW-1185">Reference proteome</keyword>
<reference evidence="11" key="1">
    <citation type="submission" date="2022-11" db="UniProtKB">
        <authorList>
            <consortium name="WormBaseParasite"/>
        </authorList>
    </citation>
    <scope>IDENTIFICATION</scope>
</reference>
<evidence type="ECO:0000256" key="1">
    <source>
        <dbReference type="ARBA" id="ARBA00004370"/>
    </source>
</evidence>
<dbReference type="OMA" id="AIFESEC"/>
<dbReference type="GO" id="GO:0005886">
    <property type="term" value="C:plasma membrane"/>
    <property type="evidence" value="ECO:0007669"/>
    <property type="project" value="InterPro"/>
</dbReference>
<dbReference type="PRINTS" id="PR00205">
    <property type="entry name" value="CADHERIN"/>
</dbReference>
<keyword evidence="6" id="KW-0472">Membrane</keyword>
<dbReference type="SUPFAM" id="SSF49313">
    <property type="entry name" value="Cadherin-like"/>
    <property type="match status" value="8"/>
</dbReference>
<evidence type="ECO:0000256" key="5">
    <source>
        <dbReference type="ARBA" id="ARBA00022989"/>
    </source>
</evidence>
<dbReference type="InterPro" id="IPR015919">
    <property type="entry name" value="Cadherin-like_sf"/>
</dbReference>
<proteinExistence type="predicted"/>
<feature type="domain" description="Cadherin" evidence="9">
    <location>
        <begin position="344"/>
        <end position="440"/>
    </location>
</feature>
<feature type="domain" description="Cadherin" evidence="9">
    <location>
        <begin position="1022"/>
        <end position="1116"/>
    </location>
</feature>
<keyword evidence="3" id="KW-0677">Repeat</keyword>
<name>A0A915KA35_ROMCU</name>
<evidence type="ECO:0000256" key="8">
    <source>
        <dbReference type="SAM" id="SignalP"/>
    </source>
</evidence>
<evidence type="ECO:0000256" key="2">
    <source>
        <dbReference type="ARBA" id="ARBA00022692"/>
    </source>
</evidence>
<feature type="domain" description="Cadherin" evidence="9">
    <location>
        <begin position="1118"/>
        <end position="1219"/>
    </location>
</feature>
<dbReference type="WBParaSite" id="nRc.2.0.1.t35633-RA">
    <property type="protein sequence ID" value="nRc.2.0.1.t35633-RA"/>
    <property type="gene ID" value="nRc.2.0.1.g35633"/>
</dbReference>
<comment type="subcellular location">
    <subcellularLocation>
        <location evidence="1">Membrane</location>
    </subcellularLocation>
</comment>
<evidence type="ECO:0000259" key="9">
    <source>
        <dbReference type="PROSITE" id="PS50268"/>
    </source>
</evidence>
<dbReference type="GO" id="GO:0005509">
    <property type="term" value="F:calcium ion binding"/>
    <property type="evidence" value="ECO:0007669"/>
    <property type="project" value="UniProtKB-UniRule"/>
</dbReference>
<feature type="domain" description="Cadherin" evidence="9">
    <location>
        <begin position="923"/>
        <end position="1021"/>
    </location>
</feature>
<keyword evidence="2" id="KW-0812">Transmembrane</keyword>
<evidence type="ECO:0000313" key="10">
    <source>
        <dbReference type="Proteomes" id="UP000887565"/>
    </source>
</evidence>
<organism evidence="10 11">
    <name type="scientific">Romanomermis culicivorax</name>
    <name type="common">Nematode worm</name>
    <dbReference type="NCBI Taxonomy" id="13658"/>
    <lineage>
        <taxon>Eukaryota</taxon>
        <taxon>Metazoa</taxon>
        <taxon>Ecdysozoa</taxon>
        <taxon>Nematoda</taxon>
        <taxon>Enoplea</taxon>
        <taxon>Dorylaimia</taxon>
        <taxon>Mermithida</taxon>
        <taxon>Mermithoidea</taxon>
        <taxon>Mermithidae</taxon>
        <taxon>Romanomermis</taxon>
    </lineage>
</organism>
<evidence type="ECO:0000256" key="4">
    <source>
        <dbReference type="ARBA" id="ARBA00022837"/>
    </source>
</evidence>